<dbReference type="InterPro" id="IPR045864">
    <property type="entry name" value="aa-tRNA-synth_II/BPL/LPL"/>
</dbReference>
<dbReference type="SUPFAM" id="SSF52954">
    <property type="entry name" value="Class II aaRS ABD-related"/>
    <property type="match status" value="1"/>
</dbReference>
<dbReference type="Gene3D" id="3.30.930.10">
    <property type="entry name" value="Bira Bifunctional Protein, Domain 2"/>
    <property type="match status" value="1"/>
</dbReference>
<dbReference type="HAMAP" id="MF_00184">
    <property type="entry name" value="Thr_tRNA_synth"/>
    <property type="match status" value="1"/>
</dbReference>
<dbReference type="NCBIfam" id="TIGR00418">
    <property type="entry name" value="thrS"/>
    <property type="match status" value="1"/>
</dbReference>
<keyword evidence="9 13" id="KW-0694">RNA-binding</keyword>
<organism evidence="15 16">
    <name type="scientific">Fermentimicrarchaeum limneticum</name>
    <dbReference type="NCBI Taxonomy" id="2795018"/>
    <lineage>
        <taxon>Archaea</taxon>
        <taxon>Candidatus Micrarchaeota</taxon>
        <taxon>Candidatus Fermentimicrarchaeales</taxon>
        <taxon>Candidatus Fermentimicrarchaeaceae</taxon>
        <taxon>Candidatus Fermentimicrarchaeum</taxon>
    </lineage>
</organism>
<comment type="catalytic activity">
    <reaction evidence="12 13">
        <text>tRNA(Thr) + L-threonine + ATP = L-threonyl-tRNA(Thr) + AMP + diphosphate + H(+)</text>
        <dbReference type="Rhea" id="RHEA:24624"/>
        <dbReference type="Rhea" id="RHEA-COMP:9670"/>
        <dbReference type="Rhea" id="RHEA-COMP:9704"/>
        <dbReference type="ChEBI" id="CHEBI:15378"/>
        <dbReference type="ChEBI" id="CHEBI:30616"/>
        <dbReference type="ChEBI" id="CHEBI:33019"/>
        <dbReference type="ChEBI" id="CHEBI:57926"/>
        <dbReference type="ChEBI" id="CHEBI:78442"/>
        <dbReference type="ChEBI" id="CHEBI:78534"/>
        <dbReference type="ChEBI" id="CHEBI:456215"/>
        <dbReference type="EC" id="6.1.1.3"/>
    </reaction>
</comment>
<sequence>MRLLTIHSDFMGYKPLQKAIAKAEEVELVEKRIDDCLVIFVSVEKEDEDNPVAVADRAVAEIEGVAGKVSATRLVVYPWVHLTSNPSSPDAALSILKDIESKLKEKDRYEVTRAPFGYYKQFTIKCKGHPLSELSREIRAGELEKKPVKKEENVSESLKLEEKTKREFFILTPEGELVPPDKFDYTGMPNFKTFVKYETEKVRAYETEPPHIRIMKEHGIAQYEPGSDAGNFRWPPKGRLIKKLLEKAITDYCVDYGAMEVETPIMYDYEHPALKKYLNRFPARQYSVKSDDKEFFLRFAACFGQFLMTHDMVISYKDLPLKMFELTRYSFRREQSGELAGLKRLRAFTMPDMHTLCGNIQQAKDEFNSQYLKCYEWMTMLELDFETTFRAQKEFFQENREWYMGMIQKVGKPVLIELFDIRYAYFITKFEFNFVDLAGKASALSTVQIDVENSETYELGYTSREGKKEQFLILHTSISGSIERVIYALLEKEAKKIADKKVPMLPLWLSPTQVRVVPITDKHVKYADEIADQLELENIRCDIDNRTETLEKKIRDAEREWVPYILVVGDREMESKKFSVRVRESGERKTISMEELGVITRSRLKGKSFDKLSLSRYLSKRPII</sequence>
<dbReference type="InterPro" id="IPR023509">
    <property type="entry name" value="DTD-like_sf"/>
</dbReference>
<dbReference type="InterPro" id="IPR002320">
    <property type="entry name" value="Thr-tRNA-ligase_IIa"/>
</dbReference>
<dbReference type="InterPro" id="IPR004154">
    <property type="entry name" value="Anticodon-bd"/>
</dbReference>
<evidence type="ECO:0000256" key="3">
    <source>
        <dbReference type="ARBA" id="ARBA00022555"/>
    </source>
</evidence>
<dbReference type="InterPro" id="IPR015011">
    <property type="entry name" value="Threonyl-tRNA_syn_edit_dom_arc"/>
</dbReference>
<comment type="subunit">
    <text evidence="13">Homodimer.</text>
</comment>
<dbReference type="CDD" id="cd00860">
    <property type="entry name" value="ThrRS_anticodon"/>
    <property type="match status" value="1"/>
</dbReference>
<dbReference type="Gene3D" id="3.40.50.800">
    <property type="entry name" value="Anticodon-binding domain"/>
    <property type="match status" value="1"/>
</dbReference>
<dbReference type="EC" id="6.1.1.3" evidence="13"/>
<feature type="binding site" evidence="13">
    <location>
        <position position="302"/>
    </location>
    <ligand>
        <name>Zn(2+)</name>
        <dbReference type="ChEBI" id="CHEBI:29105"/>
        <note>catalytic</note>
    </ligand>
</feature>
<feature type="binding site" evidence="13">
    <location>
        <position position="354"/>
    </location>
    <ligand>
        <name>Zn(2+)</name>
        <dbReference type="ChEBI" id="CHEBI:29105"/>
        <note>catalytic</note>
    </ligand>
</feature>
<evidence type="ECO:0000256" key="2">
    <source>
        <dbReference type="ARBA" id="ARBA00022490"/>
    </source>
</evidence>
<dbReference type="GO" id="GO:0000049">
    <property type="term" value="F:tRNA binding"/>
    <property type="evidence" value="ECO:0007669"/>
    <property type="project" value="UniProtKB-KW"/>
</dbReference>
<dbReference type="PANTHER" id="PTHR11451">
    <property type="entry name" value="THREONINE-TRNA LIGASE"/>
    <property type="match status" value="1"/>
</dbReference>
<feature type="domain" description="Aminoacyl-transfer RNA synthetases class-II family profile" evidence="14">
    <location>
        <begin position="241"/>
        <end position="506"/>
    </location>
</feature>
<dbReference type="EMBL" id="CP058998">
    <property type="protein sequence ID" value="QLJ52463.1"/>
    <property type="molecule type" value="Genomic_DNA"/>
</dbReference>
<comment type="caution">
    <text evidence="13">Lacks conserved residue(s) required for the propagation of feature annotation.</text>
</comment>
<keyword evidence="3 13" id="KW-0820">tRNA-binding</keyword>
<evidence type="ECO:0000256" key="4">
    <source>
        <dbReference type="ARBA" id="ARBA00022598"/>
    </source>
</evidence>
<evidence type="ECO:0000256" key="1">
    <source>
        <dbReference type="ARBA" id="ARBA00008226"/>
    </source>
</evidence>
<keyword evidence="7 13" id="KW-0862">Zinc</keyword>
<evidence type="ECO:0000256" key="11">
    <source>
        <dbReference type="ARBA" id="ARBA00023146"/>
    </source>
</evidence>
<dbReference type="FunFam" id="3.30.930.10:FF:000076">
    <property type="entry name" value="Threonine--tRNA ligase"/>
    <property type="match status" value="1"/>
</dbReference>
<evidence type="ECO:0000256" key="8">
    <source>
        <dbReference type="ARBA" id="ARBA00022840"/>
    </source>
</evidence>
<keyword evidence="4 13" id="KW-0436">Ligase</keyword>
<evidence type="ECO:0000259" key="14">
    <source>
        <dbReference type="PROSITE" id="PS50862"/>
    </source>
</evidence>
<comment type="similarity">
    <text evidence="1 13">Belongs to the class-II aminoacyl-tRNA synthetase family.</text>
</comment>
<dbReference type="InterPro" id="IPR006195">
    <property type="entry name" value="aa-tRNA-synth_II"/>
</dbReference>
<evidence type="ECO:0000256" key="10">
    <source>
        <dbReference type="ARBA" id="ARBA00022917"/>
    </source>
</evidence>
<dbReference type="Gene3D" id="3.50.80.10">
    <property type="entry name" value="D-tyrosyl-tRNA(Tyr) deacylase"/>
    <property type="match status" value="1"/>
</dbReference>
<dbReference type="PRINTS" id="PR01047">
    <property type="entry name" value="TRNASYNTHTHR"/>
</dbReference>
<dbReference type="Pfam" id="PF03129">
    <property type="entry name" value="HGTP_anticodon"/>
    <property type="match status" value="1"/>
</dbReference>
<dbReference type="InterPro" id="IPR002314">
    <property type="entry name" value="aa-tRNA-synt_IIb"/>
</dbReference>
<keyword evidence="5 13" id="KW-0479">Metal-binding</keyword>
<dbReference type="FunFam" id="3.40.50.800:FF:000001">
    <property type="entry name" value="Threonine--tRNA ligase"/>
    <property type="match status" value="1"/>
</dbReference>
<dbReference type="KEGG" id="flt:Sv326_0288"/>
<evidence type="ECO:0000256" key="13">
    <source>
        <dbReference type="HAMAP-Rule" id="MF_00184"/>
    </source>
</evidence>
<dbReference type="InterPro" id="IPR036621">
    <property type="entry name" value="Anticodon-bd_dom_sf"/>
</dbReference>
<evidence type="ECO:0000313" key="15">
    <source>
        <dbReference type="EMBL" id="QLJ52463.1"/>
    </source>
</evidence>
<evidence type="ECO:0000256" key="7">
    <source>
        <dbReference type="ARBA" id="ARBA00022833"/>
    </source>
</evidence>
<dbReference type="GO" id="GO:0005737">
    <property type="term" value="C:cytoplasm"/>
    <property type="evidence" value="ECO:0007669"/>
    <property type="project" value="UniProtKB-SubCell"/>
</dbReference>
<evidence type="ECO:0000256" key="5">
    <source>
        <dbReference type="ARBA" id="ARBA00022723"/>
    </source>
</evidence>
<evidence type="ECO:0000256" key="6">
    <source>
        <dbReference type="ARBA" id="ARBA00022741"/>
    </source>
</evidence>
<accession>A0A7D6BQ45</accession>
<dbReference type="GO" id="GO:0005524">
    <property type="term" value="F:ATP binding"/>
    <property type="evidence" value="ECO:0007669"/>
    <property type="project" value="UniProtKB-UniRule"/>
</dbReference>
<dbReference type="SUPFAM" id="SSF55681">
    <property type="entry name" value="Class II aaRS and biotin synthetases"/>
    <property type="match status" value="1"/>
</dbReference>
<dbReference type="PANTHER" id="PTHR11451:SF44">
    <property type="entry name" value="THREONINE--TRNA LIGASE, CHLOROPLASTIC_MITOCHONDRIAL 2"/>
    <property type="match status" value="1"/>
</dbReference>
<keyword evidence="2 13" id="KW-0963">Cytoplasm</keyword>
<evidence type="ECO:0000313" key="16">
    <source>
        <dbReference type="Proteomes" id="UP000510821"/>
    </source>
</evidence>
<keyword evidence="10 13" id="KW-0648">Protein biosynthesis</keyword>
<comment type="cofactor">
    <cofactor evidence="13">
        <name>Zn(2+)</name>
        <dbReference type="ChEBI" id="CHEBI:29105"/>
    </cofactor>
    <text evidence="13">Binds 1 zinc ion per subunit.</text>
</comment>
<dbReference type="GO" id="GO:0008270">
    <property type="term" value="F:zinc ion binding"/>
    <property type="evidence" value="ECO:0007669"/>
    <property type="project" value="InterPro"/>
</dbReference>
<dbReference type="PROSITE" id="PS50862">
    <property type="entry name" value="AA_TRNA_LIGASE_II"/>
    <property type="match status" value="1"/>
</dbReference>
<reference evidence="16" key="1">
    <citation type="submission" date="2020-07" db="EMBL/GenBank/DDBJ databases">
        <title>Metabolic diversity and evolutionary history of the archaeal phylum ###Micrarchaeota### uncovered from a freshwater lake metagenome.</title>
        <authorList>
            <person name="Kadnikov V.V."/>
            <person name="Savvichev A.S."/>
            <person name="Mardanov A.V."/>
            <person name="Beletsky A.V."/>
            <person name="Chupakov A.V."/>
            <person name="Kokryatskaya N.M."/>
            <person name="Pimenov N.V."/>
            <person name="Ravin N.V."/>
        </authorList>
    </citation>
    <scope>NUCLEOTIDE SEQUENCE [LARGE SCALE GENOMIC DNA]</scope>
</reference>
<dbReference type="Proteomes" id="UP000510821">
    <property type="component" value="Chromosome"/>
</dbReference>
<comment type="subcellular location">
    <subcellularLocation>
        <location evidence="13">Cytoplasm</location>
    </subcellularLocation>
</comment>
<dbReference type="GO" id="GO:0004829">
    <property type="term" value="F:threonine-tRNA ligase activity"/>
    <property type="evidence" value="ECO:0007669"/>
    <property type="project" value="UniProtKB-UniRule"/>
</dbReference>
<protein>
    <recommendedName>
        <fullName evidence="13">Threonine--tRNA ligase</fullName>
        <ecNumber evidence="13">6.1.1.3</ecNumber>
    </recommendedName>
    <alternativeName>
        <fullName evidence="13">Threonyl-tRNA synthetase</fullName>
        <shortName evidence="13">ThrRS</shortName>
    </alternativeName>
</protein>
<dbReference type="Pfam" id="PF00587">
    <property type="entry name" value="tRNA-synt_2b"/>
    <property type="match status" value="1"/>
</dbReference>
<keyword evidence="8 13" id="KW-0067">ATP-binding</keyword>
<dbReference type="NCBIfam" id="NF003068">
    <property type="entry name" value="PRK03991.1"/>
    <property type="match status" value="1"/>
</dbReference>
<dbReference type="Pfam" id="PF08915">
    <property type="entry name" value="tRNA-Thr_ED"/>
    <property type="match status" value="1"/>
</dbReference>
<keyword evidence="6 13" id="KW-0547">Nucleotide-binding</keyword>
<evidence type="ECO:0000256" key="12">
    <source>
        <dbReference type="ARBA" id="ARBA00049515"/>
    </source>
</evidence>
<gene>
    <name evidence="13" type="primary">thrS</name>
    <name evidence="15" type="ORF">Sv326_0288</name>
</gene>
<proteinExistence type="inferred from homology"/>
<keyword evidence="11 13" id="KW-0030">Aminoacyl-tRNA synthetase</keyword>
<dbReference type="InterPro" id="IPR047246">
    <property type="entry name" value="ThrRS_anticodon"/>
</dbReference>
<evidence type="ECO:0000256" key="9">
    <source>
        <dbReference type="ARBA" id="ARBA00022884"/>
    </source>
</evidence>
<dbReference type="GO" id="GO:0006435">
    <property type="term" value="P:threonyl-tRNA aminoacylation"/>
    <property type="evidence" value="ECO:0007669"/>
    <property type="project" value="UniProtKB-UniRule"/>
</dbReference>
<name>A0A7D6BQ45_FERL1</name>
<dbReference type="AlphaFoldDB" id="A0A7D6BQ45"/>
<feature type="binding site" evidence="13">
    <location>
        <position position="475"/>
    </location>
    <ligand>
        <name>Zn(2+)</name>
        <dbReference type="ChEBI" id="CHEBI:29105"/>
        <note>catalytic</note>
    </ligand>
</feature>